<name>A0CUH5_PARTE</name>
<dbReference type="GeneID" id="5027624"/>
<proteinExistence type="predicted"/>
<protein>
    <submittedName>
        <fullName evidence="1">Uncharacterized protein</fullName>
    </submittedName>
</protein>
<dbReference type="Proteomes" id="UP000000600">
    <property type="component" value="Unassembled WGS sequence"/>
</dbReference>
<organism evidence="1 2">
    <name type="scientific">Paramecium tetraurelia</name>
    <dbReference type="NCBI Taxonomy" id="5888"/>
    <lineage>
        <taxon>Eukaryota</taxon>
        <taxon>Sar</taxon>
        <taxon>Alveolata</taxon>
        <taxon>Ciliophora</taxon>
        <taxon>Intramacronucleata</taxon>
        <taxon>Oligohymenophorea</taxon>
        <taxon>Peniculida</taxon>
        <taxon>Parameciidae</taxon>
        <taxon>Paramecium</taxon>
    </lineage>
</organism>
<accession>A0CUH5</accession>
<reference evidence="1 2" key="1">
    <citation type="journal article" date="2006" name="Nature">
        <title>Global trends of whole-genome duplications revealed by the ciliate Paramecium tetraurelia.</title>
        <authorList>
            <consortium name="Genoscope"/>
            <person name="Aury J.-M."/>
            <person name="Jaillon O."/>
            <person name="Duret L."/>
            <person name="Noel B."/>
            <person name="Jubin C."/>
            <person name="Porcel B.M."/>
            <person name="Segurens B."/>
            <person name="Daubin V."/>
            <person name="Anthouard V."/>
            <person name="Aiach N."/>
            <person name="Arnaiz O."/>
            <person name="Billaut A."/>
            <person name="Beisson J."/>
            <person name="Blanc I."/>
            <person name="Bouhouche K."/>
            <person name="Camara F."/>
            <person name="Duharcourt S."/>
            <person name="Guigo R."/>
            <person name="Gogendeau D."/>
            <person name="Katinka M."/>
            <person name="Keller A.-M."/>
            <person name="Kissmehl R."/>
            <person name="Klotz C."/>
            <person name="Koll F."/>
            <person name="Le Moue A."/>
            <person name="Lepere C."/>
            <person name="Malinsky S."/>
            <person name="Nowacki M."/>
            <person name="Nowak J.K."/>
            <person name="Plattner H."/>
            <person name="Poulain J."/>
            <person name="Ruiz F."/>
            <person name="Serrano V."/>
            <person name="Zagulski M."/>
            <person name="Dessen P."/>
            <person name="Betermier M."/>
            <person name="Weissenbach J."/>
            <person name="Scarpelli C."/>
            <person name="Schachter V."/>
            <person name="Sperling L."/>
            <person name="Meyer E."/>
            <person name="Cohen J."/>
            <person name="Wincker P."/>
        </authorList>
    </citation>
    <scope>NUCLEOTIDE SEQUENCE [LARGE SCALE GENOMIC DNA]</scope>
    <source>
        <strain evidence="1 2">Stock d4-2</strain>
    </source>
</reference>
<dbReference type="InParanoid" id="A0CUH5"/>
<dbReference type="AlphaFoldDB" id="A0CUH5"/>
<gene>
    <name evidence="1" type="ORF">GSPATT00010642001</name>
</gene>
<dbReference type="RefSeq" id="XP_001441839.1">
    <property type="nucleotide sequence ID" value="XM_001441802.1"/>
</dbReference>
<evidence type="ECO:0000313" key="1">
    <source>
        <dbReference type="EMBL" id="CAK74442.1"/>
    </source>
</evidence>
<dbReference type="HOGENOM" id="CLU_1985900_0_0_1"/>
<evidence type="ECO:0000313" key="2">
    <source>
        <dbReference type="Proteomes" id="UP000000600"/>
    </source>
</evidence>
<keyword evidence="2" id="KW-1185">Reference proteome</keyword>
<dbReference type="EMBL" id="CT868185">
    <property type="protein sequence ID" value="CAK74442.1"/>
    <property type="molecule type" value="Genomic_DNA"/>
</dbReference>
<dbReference type="KEGG" id="ptm:GSPATT00010642001"/>
<sequence>MIQVILFDSQLKYQDDDYVKQNIFKSNMKHTYTPKNIDNNYYVNNLRHSNQESVNLIHHPTSKQLSIVVTQAIIYLLMVLKIPLQVKTLSKKISIDHSSFMKILKRDRIALLKMQQTILMLLKLEI</sequence>